<dbReference type="RefSeq" id="WP_134114431.1">
    <property type="nucleotide sequence ID" value="NZ_SOEG01000002.1"/>
</dbReference>
<proteinExistence type="inferred from homology"/>
<dbReference type="InterPro" id="IPR029057">
    <property type="entry name" value="PRTase-like"/>
</dbReference>
<feature type="domain" description="Phosphoribosyltransferase" evidence="2">
    <location>
        <begin position="138"/>
        <end position="237"/>
    </location>
</feature>
<dbReference type="InterPro" id="IPR000836">
    <property type="entry name" value="PRTase_dom"/>
</dbReference>
<evidence type="ECO:0000259" key="3">
    <source>
        <dbReference type="Pfam" id="PF18912"/>
    </source>
</evidence>
<dbReference type="PANTHER" id="PTHR47505">
    <property type="entry name" value="DNA UTILIZATION PROTEIN YHGH"/>
    <property type="match status" value="1"/>
</dbReference>
<dbReference type="STRING" id="926561.GCA_000379025_02034"/>
<evidence type="ECO:0000256" key="1">
    <source>
        <dbReference type="ARBA" id="ARBA00008007"/>
    </source>
</evidence>
<dbReference type="InterPro" id="IPR044005">
    <property type="entry name" value="DZR_2"/>
</dbReference>
<dbReference type="AlphaFoldDB" id="A0A4R8HPP4"/>
<evidence type="ECO:0000313" key="4">
    <source>
        <dbReference type="EMBL" id="TDX58891.1"/>
    </source>
</evidence>
<protein>
    <submittedName>
        <fullName evidence="4">ComF family protein</fullName>
    </submittedName>
</protein>
<dbReference type="Pfam" id="PF00156">
    <property type="entry name" value="Pribosyltran"/>
    <property type="match status" value="1"/>
</dbReference>
<accession>A0A4R8HPP4</accession>
<comment type="caution">
    <text evidence="4">The sequence shown here is derived from an EMBL/GenBank/DDBJ whole genome shotgun (WGS) entry which is preliminary data.</text>
</comment>
<dbReference type="EMBL" id="SOEG01000002">
    <property type="protein sequence ID" value="TDX58891.1"/>
    <property type="molecule type" value="Genomic_DNA"/>
</dbReference>
<comment type="similarity">
    <text evidence="1">Belongs to the ComF/GntX family.</text>
</comment>
<organism evidence="4 5">
    <name type="scientific">Orenia marismortui</name>
    <dbReference type="NCBI Taxonomy" id="46469"/>
    <lineage>
        <taxon>Bacteria</taxon>
        <taxon>Bacillati</taxon>
        <taxon>Bacillota</taxon>
        <taxon>Clostridia</taxon>
        <taxon>Halanaerobiales</taxon>
        <taxon>Halobacteroidaceae</taxon>
        <taxon>Orenia</taxon>
    </lineage>
</organism>
<keyword evidence="5" id="KW-1185">Reference proteome</keyword>
<dbReference type="InterPro" id="IPR051910">
    <property type="entry name" value="ComF/GntX_DNA_util-trans"/>
</dbReference>
<dbReference type="Gene3D" id="3.40.50.2020">
    <property type="match status" value="1"/>
</dbReference>
<gene>
    <name evidence="4" type="ORF">C7959_10229</name>
</gene>
<dbReference type="Proteomes" id="UP000295832">
    <property type="component" value="Unassembled WGS sequence"/>
</dbReference>
<evidence type="ECO:0000259" key="2">
    <source>
        <dbReference type="Pfam" id="PF00156"/>
    </source>
</evidence>
<sequence length="243" mass="28732">MGFIELFYPGLPKCPVCQREFDHGKINLCDKCLDQIEFIKEDYCIECGKLIFSNQKICFDCKQNNHFFNKARTVSVYEDGMKEYIKLFKYNKYRNLKEPLGDLLTIYIERFYNYKNFDYITYIPVHETRLNERGFNQAYLLAKRVSINLRIPLISTLCRKEDTEKQSKLSRKERLLNLHNKFEIKLKRGLQSKKILLIDDIYTTGTTVDEASKILLTEGVEDIKIITLAAGRDFELNQEFNKV</sequence>
<dbReference type="Pfam" id="PF18912">
    <property type="entry name" value="DZR_2"/>
    <property type="match status" value="1"/>
</dbReference>
<dbReference type="PANTHER" id="PTHR47505:SF1">
    <property type="entry name" value="DNA UTILIZATION PROTEIN YHGH"/>
    <property type="match status" value="1"/>
</dbReference>
<feature type="domain" description="Double zinc ribbon" evidence="3">
    <location>
        <begin position="4"/>
        <end position="62"/>
    </location>
</feature>
<reference evidence="4 5" key="1">
    <citation type="submission" date="2019-03" db="EMBL/GenBank/DDBJ databases">
        <title>Subsurface microbial communities from deep shales in Ohio and West Virginia, USA.</title>
        <authorList>
            <person name="Wrighton K."/>
        </authorList>
    </citation>
    <scope>NUCLEOTIDE SEQUENCE [LARGE SCALE GENOMIC DNA]</scope>
    <source>
        <strain evidence="4 5">MSL 6dP</strain>
    </source>
</reference>
<evidence type="ECO:0000313" key="5">
    <source>
        <dbReference type="Proteomes" id="UP000295832"/>
    </source>
</evidence>
<dbReference type="SUPFAM" id="SSF53271">
    <property type="entry name" value="PRTase-like"/>
    <property type="match status" value="1"/>
</dbReference>
<name>A0A4R8HPP4_9FIRM</name>
<dbReference type="CDD" id="cd06223">
    <property type="entry name" value="PRTases_typeI"/>
    <property type="match status" value="1"/>
</dbReference>